<dbReference type="Gene3D" id="1.10.290.10">
    <property type="entry name" value="Topoisomerase I, domain 4"/>
    <property type="match status" value="1"/>
</dbReference>
<dbReference type="GO" id="GO:0006310">
    <property type="term" value="P:DNA recombination"/>
    <property type="evidence" value="ECO:0007669"/>
    <property type="project" value="TreeGrafter"/>
</dbReference>
<keyword evidence="9 12" id="KW-0238">DNA-binding</keyword>
<feature type="domain" description="CCHC-type" evidence="14">
    <location>
        <begin position="932"/>
        <end position="947"/>
    </location>
</feature>
<keyword evidence="10 12" id="KW-0413">Isomerase</keyword>
<evidence type="ECO:0000256" key="8">
    <source>
        <dbReference type="ARBA" id="ARBA00023029"/>
    </source>
</evidence>
<dbReference type="SMART" id="SM00343">
    <property type="entry name" value="ZnF_C2HC"/>
    <property type="match status" value="1"/>
</dbReference>
<dbReference type="STRING" id="1314783.A0A165L1E5"/>
<dbReference type="InterPro" id="IPR001878">
    <property type="entry name" value="Znf_CCHC"/>
</dbReference>
<proteinExistence type="inferred from homology"/>
<feature type="region of interest" description="Disordered" evidence="13">
    <location>
        <begin position="618"/>
        <end position="778"/>
    </location>
</feature>
<dbReference type="EMBL" id="KV429152">
    <property type="protein sequence ID" value="KZT63870.1"/>
    <property type="molecule type" value="Genomic_DNA"/>
</dbReference>
<dbReference type="GO" id="GO:0006281">
    <property type="term" value="P:DNA repair"/>
    <property type="evidence" value="ECO:0007669"/>
    <property type="project" value="TreeGrafter"/>
</dbReference>
<dbReference type="OrthoDB" id="430051at2759"/>
<evidence type="ECO:0000259" key="17">
    <source>
        <dbReference type="PROSITE" id="PS52039"/>
    </source>
</evidence>
<organism evidence="18 19">
    <name type="scientific">Daedalea quercina L-15889</name>
    <dbReference type="NCBI Taxonomy" id="1314783"/>
    <lineage>
        <taxon>Eukaryota</taxon>
        <taxon>Fungi</taxon>
        <taxon>Dikarya</taxon>
        <taxon>Basidiomycota</taxon>
        <taxon>Agaricomycotina</taxon>
        <taxon>Agaricomycetes</taxon>
        <taxon>Polyporales</taxon>
        <taxon>Fomitopsis</taxon>
    </lineage>
</organism>
<comment type="catalytic activity">
    <reaction evidence="1 12">
        <text>ATP-independent breakage of single-stranded DNA, followed by passage and rejoining.</text>
        <dbReference type="EC" id="5.6.2.1"/>
    </reaction>
</comment>
<feature type="domain" description="GRF-type" evidence="16">
    <location>
        <begin position="854"/>
        <end position="896"/>
    </location>
</feature>
<dbReference type="InterPro" id="IPR013497">
    <property type="entry name" value="Topo_IA_cen"/>
</dbReference>
<feature type="domain" description="GRF-type" evidence="16">
    <location>
        <begin position="781"/>
        <end position="821"/>
    </location>
</feature>
<dbReference type="PANTHER" id="PTHR11390">
    <property type="entry name" value="PROKARYOTIC DNA TOPOISOMERASE"/>
    <property type="match status" value="1"/>
</dbReference>
<dbReference type="PANTHER" id="PTHR11390:SF21">
    <property type="entry name" value="DNA TOPOISOMERASE 3-ALPHA"/>
    <property type="match status" value="1"/>
</dbReference>
<dbReference type="Proteomes" id="UP000076727">
    <property type="component" value="Unassembled WGS sequence"/>
</dbReference>
<dbReference type="InterPro" id="IPR023405">
    <property type="entry name" value="Topo_IA_core_domain"/>
</dbReference>
<dbReference type="InterPro" id="IPR034144">
    <property type="entry name" value="TOPRIM_TopoIII"/>
</dbReference>
<name>A0A165L1E5_9APHY</name>
<dbReference type="FunFam" id="1.10.290.10:FF:000001">
    <property type="entry name" value="DNA topoisomerase"/>
    <property type="match status" value="1"/>
</dbReference>
<dbReference type="SUPFAM" id="SSF56712">
    <property type="entry name" value="Prokaryotic type I DNA topoisomerase"/>
    <property type="match status" value="1"/>
</dbReference>
<evidence type="ECO:0000256" key="1">
    <source>
        <dbReference type="ARBA" id="ARBA00000213"/>
    </source>
</evidence>
<dbReference type="GO" id="GO:0003917">
    <property type="term" value="F:DNA topoisomerase type I (single strand cut, ATP-independent) activity"/>
    <property type="evidence" value="ECO:0007669"/>
    <property type="project" value="UniProtKB-EC"/>
</dbReference>
<feature type="compositionally biased region" description="Pro residues" evidence="13">
    <location>
        <begin position="741"/>
        <end position="760"/>
    </location>
</feature>
<evidence type="ECO:0000313" key="19">
    <source>
        <dbReference type="Proteomes" id="UP000076727"/>
    </source>
</evidence>
<dbReference type="Pfam" id="PF06839">
    <property type="entry name" value="Zn_ribbon_GRF"/>
    <property type="match status" value="2"/>
</dbReference>
<sequence>MRPTRVLCVAEKPSIAKSITQILSGGRFTTRQSGNTYIRNYDFDYPQVNATFTVTAVAGHMLEHNFSFQYAKWTSCDPFELFEAPIIAEVRKDAATIAQNLKNEARRAHKLMIWTDCDREGEHIGWEIMRECMKVKPNIVVTRARFSAIIPQQIHNAAQNPVALDMAQVNAVEARILLDLRIGAAMSRLQTLNLQRRFQDHDLSEDVISYGPCQFPTLGFVVSRYNQVKAFRPEMFWYIFMSVTRQSPEGEDEETVFTWRRGHLFDFDVAMAIYEHVLESPIARVVEVRSKDTKKWKPLPLTTVDLQKAGSRLLRMSPKKVLDIAEKLYQQGFLSYPRTETDRFDPQFDFMSLIEKQAIDPAWGDFATRLQNGGFNRPRQGRKDDKAHPPIHPTAHAGNLVGDEKKVYEYITRRFLACCSKDALGWETTVEVLYGDEEFYATGLRVRERNYLDVFIYDKWSDKELPHFERDEEFAPSICLLKDGQTTKPHLLTEADLVTMMDKNGIGTDATIAQHIETIVKRKYVHEKMQGSIKYLIPSALGIGLVEGYDSIGFERSLSRPQLRRETERRMVNICEGTMTRNDMLVQSIEEYKEMYIRARAEFERLVTCVRDRLREGVNLDDVGGPDDAHDGGGGGGGARGGRGGRGARGGRGSRGGRGGGVNPGDNNSDDDGDGDGGAGTRGAARGRGSRGGRRAASTITRAPSTRRGRGGRGGGAAAAPAAPPIDVDGSDSDQYWDDPPAQPQPAPQPVAPVYRPPSPRAGRSTTTRQPETSSLAAPKCECGDVAVERTVKADTANKGRLFWACPNNRRCDFFEWADGPSNASAPRSAGASRSTSIPTKRSASDRGADRKRCLCELSAVLKETKSGNNQGKKYWSCPNESAKARCRFFEWATEEDLADAEAARPRYRTYENRSDSRNSNRNYGGPVSGACYKCGEEGHWANACPNGDGFKSSSRTTSTTGKRGRGNLRRTGSGRKGAKRGKKNDSFAAEDW</sequence>
<evidence type="ECO:0000259" key="15">
    <source>
        <dbReference type="PROSITE" id="PS50880"/>
    </source>
</evidence>
<evidence type="ECO:0000256" key="4">
    <source>
        <dbReference type="ARBA" id="ARBA00022664"/>
    </source>
</evidence>
<dbReference type="SMART" id="SM00437">
    <property type="entry name" value="TOP1Ac"/>
    <property type="match status" value="1"/>
</dbReference>
<dbReference type="SMART" id="SM00436">
    <property type="entry name" value="TOP1Bc"/>
    <property type="match status" value="1"/>
</dbReference>
<dbReference type="InterPro" id="IPR000380">
    <property type="entry name" value="Topo_IA"/>
</dbReference>
<evidence type="ECO:0000259" key="14">
    <source>
        <dbReference type="PROSITE" id="PS50158"/>
    </source>
</evidence>
<keyword evidence="19" id="KW-1185">Reference proteome</keyword>
<feature type="compositionally biased region" description="Polar residues" evidence="13">
    <location>
        <begin position="764"/>
        <end position="776"/>
    </location>
</feature>
<feature type="compositionally biased region" description="Basic residues" evidence="13">
    <location>
        <begin position="963"/>
        <end position="983"/>
    </location>
</feature>
<dbReference type="GO" id="GO:0006397">
    <property type="term" value="P:mRNA processing"/>
    <property type="evidence" value="ECO:0007669"/>
    <property type="project" value="UniProtKB-KW"/>
</dbReference>
<dbReference type="InterPro" id="IPR036875">
    <property type="entry name" value="Znf_CCHC_sf"/>
</dbReference>
<dbReference type="InterPro" id="IPR006171">
    <property type="entry name" value="TOPRIM_dom"/>
</dbReference>
<dbReference type="Pfam" id="PF00098">
    <property type="entry name" value="zf-CCHC"/>
    <property type="match status" value="1"/>
</dbReference>
<evidence type="ECO:0000256" key="3">
    <source>
        <dbReference type="ARBA" id="ARBA00012891"/>
    </source>
</evidence>
<gene>
    <name evidence="18" type="ORF">DAEQUDRAFT_733351</name>
</gene>
<evidence type="ECO:0000313" key="18">
    <source>
        <dbReference type="EMBL" id="KZT63870.1"/>
    </source>
</evidence>
<evidence type="ECO:0000256" key="11">
    <source>
        <dbReference type="PROSITE-ProRule" id="PRU00047"/>
    </source>
</evidence>
<evidence type="ECO:0000256" key="5">
    <source>
        <dbReference type="ARBA" id="ARBA00022723"/>
    </source>
</evidence>
<dbReference type="Gene3D" id="3.40.50.140">
    <property type="match status" value="1"/>
</dbReference>
<dbReference type="Pfam" id="PF01131">
    <property type="entry name" value="Topoisom_bac"/>
    <property type="match status" value="1"/>
</dbReference>
<dbReference type="Gene3D" id="4.10.60.10">
    <property type="entry name" value="Zinc finger, CCHC-type"/>
    <property type="match status" value="1"/>
</dbReference>
<dbReference type="AlphaFoldDB" id="A0A165L1E5"/>
<feature type="region of interest" description="Disordered" evidence="13">
    <location>
        <begin position="944"/>
        <end position="993"/>
    </location>
</feature>
<dbReference type="PROSITE" id="PS50158">
    <property type="entry name" value="ZF_CCHC"/>
    <property type="match status" value="1"/>
</dbReference>
<evidence type="ECO:0000256" key="7">
    <source>
        <dbReference type="ARBA" id="ARBA00022833"/>
    </source>
</evidence>
<dbReference type="SUPFAM" id="SSF57756">
    <property type="entry name" value="Retrovirus zinc finger-like domains"/>
    <property type="match status" value="1"/>
</dbReference>
<keyword evidence="8 12" id="KW-0799">Topoisomerase</keyword>
<dbReference type="InterPro" id="IPR013826">
    <property type="entry name" value="Topo_IA_cen_sub3"/>
</dbReference>
<feature type="compositionally biased region" description="Low complexity" evidence="13">
    <location>
        <begin position="823"/>
        <end position="837"/>
    </location>
</feature>
<comment type="similarity">
    <text evidence="2 12">Belongs to the type IA topoisomerase family.</text>
</comment>
<feature type="compositionally biased region" description="Gly residues" evidence="13">
    <location>
        <begin position="632"/>
        <end position="663"/>
    </location>
</feature>
<dbReference type="CDD" id="cd00186">
    <property type="entry name" value="TOP1Ac"/>
    <property type="match status" value="1"/>
</dbReference>
<dbReference type="SMART" id="SM00493">
    <property type="entry name" value="TOPRIM"/>
    <property type="match status" value="1"/>
</dbReference>
<keyword evidence="7" id="KW-0862">Zinc</keyword>
<keyword evidence="4" id="KW-0507">mRNA processing</keyword>
<dbReference type="GO" id="GO:0005634">
    <property type="term" value="C:nucleus"/>
    <property type="evidence" value="ECO:0007669"/>
    <property type="project" value="TreeGrafter"/>
</dbReference>
<evidence type="ECO:0000259" key="16">
    <source>
        <dbReference type="PROSITE" id="PS51999"/>
    </source>
</evidence>
<dbReference type="PROSITE" id="PS52039">
    <property type="entry name" value="TOPO_IA_2"/>
    <property type="match status" value="1"/>
</dbReference>
<dbReference type="GO" id="GO:0031422">
    <property type="term" value="C:RecQ family helicase-topoisomerase III complex"/>
    <property type="evidence" value="ECO:0007669"/>
    <property type="project" value="TreeGrafter"/>
</dbReference>
<evidence type="ECO:0000256" key="9">
    <source>
        <dbReference type="ARBA" id="ARBA00023125"/>
    </source>
</evidence>
<dbReference type="CDD" id="cd03362">
    <property type="entry name" value="TOPRIM_TopoIA_TopoIII"/>
    <property type="match status" value="1"/>
</dbReference>
<keyword evidence="5" id="KW-0479">Metal-binding</keyword>
<dbReference type="InterPro" id="IPR003601">
    <property type="entry name" value="Topo_IA_2"/>
</dbReference>
<dbReference type="EC" id="5.6.2.1" evidence="3 12"/>
<protein>
    <recommendedName>
        <fullName evidence="3 12">DNA topoisomerase</fullName>
        <ecNumber evidence="3 12">5.6.2.1</ecNumber>
    </recommendedName>
</protein>
<evidence type="ECO:0000256" key="13">
    <source>
        <dbReference type="SAM" id="MobiDB-lite"/>
    </source>
</evidence>
<accession>A0A165L1E5</accession>
<evidence type="ECO:0000256" key="2">
    <source>
        <dbReference type="ARBA" id="ARBA00009446"/>
    </source>
</evidence>
<dbReference type="Gene3D" id="2.70.20.10">
    <property type="entry name" value="Topoisomerase I, domain 3"/>
    <property type="match status" value="1"/>
</dbReference>
<dbReference type="PROSITE" id="PS51999">
    <property type="entry name" value="ZF_GRF"/>
    <property type="match status" value="2"/>
</dbReference>
<feature type="domain" description="Toprim" evidence="15">
    <location>
        <begin position="5"/>
        <end position="150"/>
    </location>
</feature>
<dbReference type="InterPro" id="IPR023406">
    <property type="entry name" value="Topo_IA_AS"/>
</dbReference>
<dbReference type="InterPro" id="IPR010666">
    <property type="entry name" value="Znf_GRF"/>
</dbReference>
<dbReference type="InterPro" id="IPR013825">
    <property type="entry name" value="Topo_IA_cen_sub2"/>
</dbReference>
<dbReference type="PRINTS" id="PR00417">
    <property type="entry name" value="PRTPISMRASEI"/>
</dbReference>
<reference evidence="18 19" key="1">
    <citation type="journal article" date="2016" name="Mol. Biol. Evol.">
        <title>Comparative Genomics of Early-Diverging Mushroom-Forming Fungi Provides Insights into the Origins of Lignocellulose Decay Capabilities.</title>
        <authorList>
            <person name="Nagy L.G."/>
            <person name="Riley R."/>
            <person name="Tritt A."/>
            <person name="Adam C."/>
            <person name="Daum C."/>
            <person name="Floudas D."/>
            <person name="Sun H."/>
            <person name="Yadav J.S."/>
            <person name="Pangilinan J."/>
            <person name="Larsson K.H."/>
            <person name="Matsuura K."/>
            <person name="Barry K."/>
            <person name="Labutti K."/>
            <person name="Kuo R."/>
            <person name="Ohm R.A."/>
            <person name="Bhattacharya S.S."/>
            <person name="Shirouzu T."/>
            <person name="Yoshinaga Y."/>
            <person name="Martin F.M."/>
            <person name="Grigoriev I.V."/>
            <person name="Hibbett D.S."/>
        </authorList>
    </citation>
    <scope>NUCLEOTIDE SEQUENCE [LARGE SCALE GENOMIC DNA]</scope>
    <source>
        <strain evidence="18 19">L-15889</strain>
    </source>
</reference>
<dbReference type="InterPro" id="IPR013824">
    <property type="entry name" value="Topo_IA_cen_sub1"/>
</dbReference>
<dbReference type="PROSITE" id="PS50880">
    <property type="entry name" value="TOPRIM"/>
    <property type="match status" value="1"/>
</dbReference>
<dbReference type="Gene3D" id="1.10.460.10">
    <property type="entry name" value="Topoisomerase I, domain 2"/>
    <property type="match status" value="1"/>
</dbReference>
<feature type="region of interest" description="Disordered" evidence="13">
    <location>
        <begin position="823"/>
        <end position="846"/>
    </location>
</feature>
<evidence type="ECO:0000256" key="12">
    <source>
        <dbReference type="RuleBase" id="RU362092"/>
    </source>
</evidence>
<comment type="function">
    <text evidence="12">Introduces a single-strand break via transesterification at a target site in duplex DNA. Releases the supercoiling and torsional tension of DNA introduced during the DNA replication and transcription by transiently cleaving and rejoining one strand of the DNA duplex. The scissile phosphodiester is attacked by the catalytic tyrosine of the enzyme, resulting in the formation of a DNA-(5'-phosphotyrosyl)-enzyme intermediate and the expulsion of a 3'-OH DNA strand.</text>
</comment>
<feature type="domain" description="Topo IA-type catalytic" evidence="17">
    <location>
        <begin position="165"/>
        <end position="596"/>
    </location>
</feature>
<dbReference type="PROSITE" id="PS00396">
    <property type="entry name" value="TOPO_IA_1"/>
    <property type="match status" value="1"/>
</dbReference>
<feature type="compositionally biased region" description="Low complexity" evidence="13">
    <location>
        <begin position="952"/>
        <end position="962"/>
    </location>
</feature>
<feature type="region of interest" description="Disordered" evidence="13">
    <location>
        <begin position="374"/>
        <end position="398"/>
    </location>
</feature>
<evidence type="ECO:0000256" key="10">
    <source>
        <dbReference type="ARBA" id="ARBA00023235"/>
    </source>
</evidence>
<dbReference type="GO" id="GO:0006265">
    <property type="term" value="P:DNA topological change"/>
    <property type="evidence" value="ECO:0007669"/>
    <property type="project" value="InterPro"/>
</dbReference>
<dbReference type="InterPro" id="IPR003602">
    <property type="entry name" value="Topo_IA_DNA-bd_dom"/>
</dbReference>
<evidence type="ECO:0000256" key="6">
    <source>
        <dbReference type="ARBA" id="ARBA00022771"/>
    </source>
</evidence>
<dbReference type="Pfam" id="PF01751">
    <property type="entry name" value="Toprim"/>
    <property type="match status" value="1"/>
</dbReference>
<dbReference type="GO" id="GO:0003677">
    <property type="term" value="F:DNA binding"/>
    <property type="evidence" value="ECO:0007669"/>
    <property type="project" value="UniProtKB-KW"/>
</dbReference>
<keyword evidence="6 11" id="KW-0863">Zinc-finger</keyword>
<dbReference type="FunFam" id="3.40.50.140:FF:000005">
    <property type="entry name" value="DNA topoisomerase"/>
    <property type="match status" value="1"/>
</dbReference>
<dbReference type="GO" id="GO:0008270">
    <property type="term" value="F:zinc ion binding"/>
    <property type="evidence" value="ECO:0007669"/>
    <property type="project" value="UniProtKB-KW"/>
</dbReference>